<evidence type="ECO:0000256" key="2">
    <source>
        <dbReference type="RuleBase" id="RU362080"/>
    </source>
</evidence>
<accession>A0A1T5LIT1</accession>
<comment type="function">
    <text evidence="2">Antitoxin component of a type II toxin-antitoxin (TA) system.</text>
</comment>
<reference evidence="3 4" key="1">
    <citation type="submission" date="2017-02" db="EMBL/GenBank/DDBJ databases">
        <authorList>
            <person name="Peterson S.W."/>
        </authorList>
    </citation>
    <scope>NUCLEOTIDE SEQUENCE [LARGE SCALE GENOMIC DNA]</scope>
    <source>
        <strain evidence="3 4">DSM 21481</strain>
    </source>
</reference>
<dbReference type="NCBIfam" id="TIGR01552">
    <property type="entry name" value="phd_fam"/>
    <property type="match status" value="1"/>
</dbReference>
<evidence type="ECO:0000256" key="1">
    <source>
        <dbReference type="ARBA" id="ARBA00009981"/>
    </source>
</evidence>
<gene>
    <name evidence="3" type="ORF">SAMN04324258_3503</name>
</gene>
<dbReference type="InterPro" id="IPR006442">
    <property type="entry name" value="Antitoxin_Phd/YefM"/>
</dbReference>
<evidence type="ECO:0000313" key="3">
    <source>
        <dbReference type="EMBL" id="SKC75882.1"/>
    </source>
</evidence>
<keyword evidence="4" id="KW-1185">Reference proteome</keyword>
<dbReference type="STRING" id="526729.SAMN04324258_3503"/>
<dbReference type="InterPro" id="IPR036165">
    <property type="entry name" value="YefM-like_sf"/>
</dbReference>
<dbReference type="Pfam" id="PF02604">
    <property type="entry name" value="PhdYeFM_antitox"/>
    <property type="match status" value="1"/>
</dbReference>
<sequence length="85" mass="9332">MRTVNVHDAKTHLSRLLAAVEEGEEIVIARAGRPVARLVGTGPTTRPRRELGPLRGGFTVPDDLDHWAQDEVVALFEGDRADGHR</sequence>
<dbReference type="PANTHER" id="PTHR35377">
    <property type="entry name" value="ANTITOXIN VAPB49-RELATED-RELATED"/>
    <property type="match status" value="1"/>
</dbReference>
<proteinExistence type="inferred from homology"/>
<dbReference type="InterPro" id="IPR051416">
    <property type="entry name" value="phD-YefM_TA_antitoxins"/>
</dbReference>
<dbReference type="Proteomes" id="UP000189777">
    <property type="component" value="Unassembled WGS sequence"/>
</dbReference>
<organism evidence="3 4">
    <name type="scientific">Krasilnikoviella flava</name>
    <dbReference type="NCBI Taxonomy" id="526729"/>
    <lineage>
        <taxon>Bacteria</taxon>
        <taxon>Bacillati</taxon>
        <taxon>Actinomycetota</taxon>
        <taxon>Actinomycetes</taxon>
        <taxon>Micrococcales</taxon>
        <taxon>Promicromonosporaceae</taxon>
        <taxon>Krasilnikoviella</taxon>
    </lineage>
</organism>
<dbReference type="AlphaFoldDB" id="A0A1T5LIT1"/>
<dbReference type="EMBL" id="FUZQ01000006">
    <property type="protein sequence ID" value="SKC75882.1"/>
    <property type="molecule type" value="Genomic_DNA"/>
</dbReference>
<dbReference type="Gene3D" id="3.40.1620.10">
    <property type="entry name" value="YefM-like domain"/>
    <property type="match status" value="1"/>
</dbReference>
<protein>
    <recommendedName>
        <fullName evidence="2">Antitoxin</fullName>
    </recommendedName>
</protein>
<dbReference type="SUPFAM" id="SSF143120">
    <property type="entry name" value="YefM-like"/>
    <property type="match status" value="1"/>
</dbReference>
<evidence type="ECO:0000313" key="4">
    <source>
        <dbReference type="Proteomes" id="UP000189777"/>
    </source>
</evidence>
<comment type="similarity">
    <text evidence="1 2">Belongs to the phD/YefM antitoxin family.</text>
</comment>
<dbReference type="RefSeq" id="WP_079575835.1">
    <property type="nucleotide sequence ID" value="NZ_FUZQ01000006.1"/>
</dbReference>
<name>A0A1T5LIT1_9MICO</name>